<accession>A0A383C3U7</accession>
<reference evidence="2" key="1">
    <citation type="submission" date="2018-05" db="EMBL/GenBank/DDBJ databases">
        <authorList>
            <person name="Lanie J.A."/>
            <person name="Ng W.-L."/>
            <person name="Kazmierczak K.M."/>
            <person name="Andrzejewski T.M."/>
            <person name="Davidsen T.M."/>
            <person name="Wayne K.J."/>
            <person name="Tettelin H."/>
            <person name="Glass J.I."/>
            <person name="Rusch D."/>
            <person name="Podicherti R."/>
            <person name="Tsui H.-C.T."/>
            <person name="Winkler M.E."/>
        </authorList>
    </citation>
    <scope>NUCLEOTIDE SEQUENCE</scope>
</reference>
<proteinExistence type="predicted"/>
<dbReference type="EMBL" id="UINC01205607">
    <property type="protein sequence ID" value="SVE26854.1"/>
    <property type="molecule type" value="Genomic_DNA"/>
</dbReference>
<evidence type="ECO:0000313" key="2">
    <source>
        <dbReference type="EMBL" id="SVE26854.1"/>
    </source>
</evidence>
<feature type="region of interest" description="Disordered" evidence="1">
    <location>
        <begin position="1"/>
        <end position="25"/>
    </location>
</feature>
<gene>
    <name evidence="2" type="ORF">METZ01_LOCUS479708</name>
</gene>
<evidence type="ECO:0000256" key="1">
    <source>
        <dbReference type="SAM" id="MobiDB-lite"/>
    </source>
</evidence>
<protein>
    <submittedName>
        <fullName evidence="2">Uncharacterized protein</fullName>
    </submittedName>
</protein>
<dbReference type="AlphaFoldDB" id="A0A383C3U7"/>
<feature type="compositionally biased region" description="Basic and acidic residues" evidence="1">
    <location>
        <begin position="10"/>
        <end position="25"/>
    </location>
</feature>
<sequence length="25" mass="2666">MHCGVTPETRLAKRGIDLDRPGAGD</sequence>
<organism evidence="2">
    <name type="scientific">marine metagenome</name>
    <dbReference type="NCBI Taxonomy" id="408172"/>
    <lineage>
        <taxon>unclassified sequences</taxon>
        <taxon>metagenomes</taxon>
        <taxon>ecological metagenomes</taxon>
    </lineage>
</organism>
<name>A0A383C3U7_9ZZZZ</name>